<sequence>MGWEGEREEEIVTTKRLAVKAFDLWSHPPHLAICTISEETPQVIPPNDHTVFSAPHLLTFPAAPISHSVISVKNLRDEKKKFQQFIDISNSY</sequence>
<keyword evidence="2" id="KW-1185">Reference proteome</keyword>
<name>A0AAV4PTA0_9ARAC</name>
<comment type="caution">
    <text evidence="1">The sequence shown here is derived from an EMBL/GenBank/DDBJ whole genome shotgun (WGS) entry which is preliminary data.</text>
</comment>
<dbReference type="Proteomes" id="UP001054837">
    <property type="component" value="Unassembled WGS sequence"/>
</dbReference>
<dbReference type="AlphaFoldDB" id="A0AAV4PTA0"/>
<accession>A0AAV4PTA0</accession>
<evidence type="ECO:0000313" key="1">
    <source>
        <dbReference type="EMBL" id="GIX99570.1"/>
    </source>
</evidence>
<proteinExistence type="predicted"/>
<reference evidence="1 2" key="1">
    <citation type="submission" date="2021-06" db="EMBL/GenBank/DDBJ databases">
        <title>Caerostris darwini draft genome.</title>
        <authorList>
            <person name="Kono N."/>
            <person name="Arakawa K."/>
        </authorList>
    </citation>
    <scope>NUCLEOTIDE SEQUENCE [LARGE SCALE GENOMIC DNA]</scope>
</reference>
<protein>
    <submittedName>
        <fullName evidence="1">Uncharacterized protein</fullName>
    </submittedName>
</protein>
<gene>
    <name evidence="1" type="ORF">CDAR_96121</name>
</gene>
<dbReference type="EMBL" id="BPLQ01003312">
    <property type="protein sequence ID" value="GIX99570.1"/>
    <property type="molecule type" value="Genomic_DNA"/>
</dbReference>
<evidence type="ECO:0000313" key="2">
    <source>
        <dbReference type="Proteomes" id="UP001054837"/>
    </source>
</evidence>
<organism evidence="1 2">
    <name type="scientific">Caerostris darwini</name>
    <dbReference type="NCBI Taxonomy" id="1538125"/>
    <lineage>
        <taxon>Eukaryota</taxon>
        <taxon>Metazoa</taxon>
        <taxon>Ecdysozoa</taxon>
        <taxon>Arthropoda</taxon>
        <taxon>Chelicerata</taxon>
        <taxon>Arachnida</taxon>
        <taxon>Araneae</taxon>
        <taxon>Araneomorphae</taxon>
        <taxon>Entelegynae</taxon>
        <taxon>Araneoidea</taxon>
        <taxon>Araneidae</taxon>
        <taxon>Caerostris</taxon>
    </lineage>
</organism>